<reference evidence="2 3" key="1">
    <citation type="submission" date="2018-06" db="EMBL/GenBank/DDBJ databases">
        <title>Genomic Encyclopedia of Archaeal and Bacterial Type Strains, Phase II (KMG-II): from individual species to whole genera.</title>
        <authorList>
            <person name="Goeker M."/>
        </authorList>
    </citation>
    <scope>NUCLEOTIDE SEQUENCE [LARGE SCALE GENOMIC DNA]</scope>
    <source>
        <strain evidence="2 3">DSM 29821</strain>
    </source>
</reference>
<evidence type="ECO:0000313" key="2">
    <source>
        <dbReference type="EMBL" id="RAJ82023.1"/>
    </source>
</evidence>
<feature type="region of interest" description="Disordered" evidence="1">
    <location>
        <begin position="871"/>
        <end position="890"/>
    </location>
</feature>
<dbReference type="Proteomes" id="UP000249819">
    <property type="component" value="Unassembled WGS sequence"/>
</dbReference>
<dbReference type="SUPFAM" id="SSF49478">
    <property type="entry name" value="Cna protein B-type domain"/>
    <property type="match status" value="1"/>
</dbReference>
<evidence type="ECO:0008006" key="4">
    <source>
        <dbReference type="Google" id="ProtNLM"/>
    </source>
</evidence>
<evidence type="ECO:0000256" key="1">
    <source>
        <dbReference type="SAM" id="MobiDB-lite"/>
    </source>
</evidence>
<dbReference type="RefSeq" id="WP_111592574.1">
    <property type="nucleotide sequence ID" value="NZ_QLMA01000004.1"/>
</dbReference>
<sequence>MKGPFHKGIAVLWSLIFLTLIITGVSKSCYAQQPMEDDEVSVTLRSKEIGLMDIPVIIRNQEVYLSMSEVFNFLKIKNTLSDHQDTLSGFLMNQQDIFLIDKTGHIMYREKRTDLTAQDLISNASGFYLKACHWGKIFGLNCEFKFRDLCIDLTTQLDLPVIKEMRQQMVRDRINRLKGVVKVDSTIGRKFVGCNITVADWSINATQQQQGENNLALNLALGGTVAGGETNMLINYTNSRQFDIRNQQFTWRYANNDNPVVRQVIAGRVYTPTIASVLFPLAGIQISNTPTFNRTTFGTYHLTDFTEPGWKVELYINDVLFDYQQADASGFYSFNVPILYGNTRMLLRFYGPWGEERSHQKDITVPFNLLPAKKFDYSLTGGIELDSVNSRFASARLHYGLTQKFTIGGGVEYLSAVPNGNAIPFLNASWRLFGNVILSSEYAWQVRSKTSLFWRSRSDIEIELMYQRYQKDQQAVIYNYQEERKASFLVPIRRERFSILSKLTIDNITMPTQQGLGEFKRDIPPIKFTTTEWICSGNIGHVNANLTTFCSIREGYKTLAYTNISQTYHLFRKMFFTPRIQYAYDRNQITSAKIELEKPLVGRGFIRLTFERDVFDKQITTGIMLRYDLSFAKTGFSTNISGGRSSVSQSAGGSFLFDKNSNYLSANNMSSVGRAQLVVQAFLDLNGNGQKDPGEPKVDGVVPQIYGGIPKYEPEDTLFRIFNLEPYKTYTISVNPDGLNSISWKIKNPTFNVQALPNQFKLVEIPINVMGEVAGTIKNNNEQGQSRIKVNVFNAASKQVASVLSEGDGYFTYLGLSPGIYTVSVDTVQLKRLNMKATPATLTIKIKRSIEGDVADGLSFILTSLDGEATRNTPTKDINTKSSEFTQEKH</sequence>
<dbReference type="EMBL" id="QLMA01000004">
    <property type="protein sequence ID" value="RAJ82023.1"/>
    <property type="molecule type" value="Genomic_DNA"/>
</dbReference>
<dbReference type="OrthoDB" id="1521722at2"/>
<gene>
    <name evidence="2" type="ORF">CLV59_104248</name>
</gene>
<name>A0A327W067_9BACT</name>
<accession>A0A327W067</accession>
<organism evidence="2 3">
    <name type="scientific">Chitinophaga dinghuensis</name>
    <dbReference type="NCBI Taxonomy" id="1539050"/>
    <lineage>
        <taxon>Bacteria</taxon>
        <taxon>Pseudomonadati</taxon>
        <taxon>Bacteroidota</taxon>
        <taxon>Chitinophagia</taxon>
        <taxon>Chitinophagales</taxon>
        <taxon>Chitinophagaceae</taxon>
        <taxon>Chitinophaga</taxon>
    </lineage>
</organism>
<protein>
    <recommendedName>
        <fullName evidence="4">Carboxypeptidase family protein</fullName>
    </recommendedName>
</protein>
<proteinExistence type="predicted"/>
<dbReference type="AlphaFoldDB" id="A0A327W067"/>
<evidence type="ECO:0000313" key="3">
    <source>
        <dbReference type="Proteomes" id="UP000249819"/>
    </source>
</evidence>
<comment type="caution">
    <text evidence="2">The sequence shown here is derived from an EMBL/GenBank/DDBJ whole genome shotgun (WGS) entry which is preliminary data.</text>
</comment>
<keyword evidence="3" id="KW-1185">Reference proteome</keyword>